<dbReference type="InterPro" id="IPR032465">
    <property type="entry name" value="ACMSD"/>
</dbReference>
<organism evidence="3 4">
    <name type="scientific">Edaphobacter modestus</name>
    <dbReference type="NCBI Taxonomy" id="388466"/>
    <lineage>
        <taxon>Bacteria</taxon>
        <taxon>Pseudomonadati</taxon>
        <taxon>Acidobacteriota</taxon>
        <taxon>Terriglobia</taxon>
        <taxon>Terriglobales</taxon>
        <taxon>Acidobacteriaceae</taxon>
        <taxon>Edaphobacter</taxon>
    </lineage>
</organism>
<keyword evidence="1" id="KW-0456">Lyase</keyword>
<evidence type="ECO:0000259" key="2">
    <source>
        <dbReference type="Pfam" id="PF04909"/>
    </source>
</evidence>
<keyword evidence="4" id="KW-1185">Reference proteome</keyword>
<dbReference type="GO" id="GO:0019748">
    <property type="term" value="P:secondary metabolic process"/>
    <property type="evidence" value="ECO:0007669"/>
    <property type="project" value="TreeGrafter"/>
</dbReference>
<name>A0A4Q7YR45_9BACT</name>
<proteinExistence type="predicted"/>
<evidence type="ECO:0000313" key="4">
    <source>
        <dbReference type="Proteomes" id="UP000292958"/>
    </source>
</evidence>
<dbReference type="Gene3D" id="3.20.20.140">
    <property type="entry name" value="Metal-dependent hydrolases"/>
    <property type="match status" value="1"/>
</dbReference>
<dbReference type="AlphaFoldDB" id="A0A4Q7YR45"/>
<dbReference type="PANTHER" id="PTHR21240">
    <property type="entry name" value="2-AMINO-3-CARBOXYLMUCONATE-6-SEMIALDEHYDE DECARBOXYLASE"/>
    <property type="match status" value="1"/>
</dbReference>
<dbReference type="PANTHER" id="PTHR21240:SF28">
    <property type="entry name" value="ISO-OROTATE DECARBOXYLASE (EUROFUNG)"/>
    <property type="match status" value="1"/>
</dbReference>
<dbReference type="GO" id="GO:0016831">
    <property type="term" value="F:carboxy-lyase activity"/>
    <property type="evidence" value="ECO:0007669"/>
    <property type="project" value="InterPro"/>
</dbReference>
<keyword evidence="3" id="KW-0378">Hydrolase</keyword>
<protein>
    <submittedName>
        <fullName evidence="3">Putative TIM-barrel fold metal-dependent hydrolase</fullName>
    </submittedName>
</protein>
<accession>A0A4Q7YR45</accession>
<dbReference type="GO" id="GO:0005737">
    <property type="term" value="C:cytoplasm"/>
    <property type="evidence" value="ECO:0007669"/>
    <property type="project" value="TreeGrafter"/>
</dbReference>
<evidence type="ECO:0000256" key="1">
    <source>
        <dbReference type="ARBA" id="ARBA00023239"/>
    </source>
</evidence>
<sequence length="409" mass="46725">MSFSFSWSFLVGSILHLLYTQTLLGCVAGGCGHFFDAEGPVHYLSGSYLTGKTLRSMKKTDLNDKFVDMVTATAEVDLRLSDFRPRSSLALDEHAVLKPKYPAIDYHNHLDSTEPRDVLAIMDRCGVEHVVNITMQVGQAALETMDRFHRAAPGRFSSIGWMDWNGVDRSDFAEVTIDRLKRLVDHGACGIKFWKDLGLTLRDANGSLLRIDDERFAPIFAACGELGLPVMFHTADPTAFFQPIDECNERYEELAAHPDWSFHDSPVSKRELLEQRNRVIARHPEVTFVGAHCAESSEDLRFLAQQLDALPNLQVDISARTPELGRQPYSAREFFLKYADRILFGTDLLPDDAMYRLYFRFLETADEYFEYPSHASRQGRWNIYGLYLPDDVLRKVYRENALKLMPHLR</sequence>
<dbReference type="GO" id="GO:0016787">
    <property type="term" value="F:hydrolase activity"/>
    <property type="evidence" value="ECO:0007669"/>
    <property type="project" value="UniProtKB-KW"/>
</dbReference>
<dbReference type="InterPro" id="IPR006680">
    <property type="entry name" value="Amidohydro-rel"/>
</dbReference>
<dbReference type="InterPro" id="IPR032466">
    <property type="entry name" value="Metal_Hydrolase"/>
</dbReference>
<dbReference type="EMBL" id="SHKW01000001">
    <property type="protein sequence ID" value="RZU40252.1"/>
    <property type="molecule type" value="Genomic_DNA"/>
</dbReference>
<reference evidence="3 4" key="1">
    <citation type="submission" date="2019-02" db="EMBL/GenBank/DDBJ databases">
        <title>Genomic Encyclopedia of Archaeal and Bacterial Type Strains, Phase II (KMG-II): from individual species to whole genera.</title>
        <authorList>
            <person name="Goeker M."/>
        </authorList>
    </citation>
    <scope>NUCLEOTIDE SEQUENCE [LARGE SCALE GENOMIC DNA]</scope>
    <source>
        <strain evidence="3 4">DSM 18101</strain>
    </source>
</reference>
<gene>
    <name evidence="3" type="ORF">BDD14_1697</name>
</gene>
<feature type="domain" description="Amidohydrolase-related" evidence="2">
    <location>
        <begin position="114"/>
        <end position="404"/>
    </location>
</feature>
<dbReference type="Pfam" id="PF04909">
    <property type="entry name" value="Amidohydro_2"/>
    <property type="match status" value="1"/>
</dbReference>
<comment type="caution">
    <text evidence="3">The sequence shown here is derived from an EMBL/GenBank/DDBJ whole genome shotgun (WGS) entry which is preliminary data.</text>
</comment>
<dbReference type="SUPFAM" id="SSF51556">
    <property type="entry name" value="Metallo-dependent hydrolases"/>
    <property type="match status" value="1"/>
</dbReference>
<dbReference type="Proteomes" id="UP000292958">
    <property type="component" value="Unassembled WGS sequence"/>
</dbReference>
<evidence type="ECO:0000313" key="3">
    <source>
        <dbReference type="EMBL" id="RZU40252.1"/>
    </source>
</evidence>